<dbReference type="InterPro" id="IPR011478">
    <property type="entry name" value="DUF1585"/>
</dbReference>
<dbReference type="EMBL" id="JAJKFW010000014">
    <property type="protein sequence ID" value="MCC9642080.1"/>
    <property type="molecule type" value="Genomic_DNA"/>
</dbReference>
<dbReference type="Pfam" id="PF07631">
    <property type="entry name" value="PSD4"/>
    <property type="match status" value="1"/>
</dbReference>
<evidence type="ECO:0000259" key="4">
    <source>
        <dbReference type="Pfam" id="PF07631"/>
    </source>
</evidence>
<dbReference type="InterPro" id="IPR013043">
    <property type="entry name" value="DUF1595"/>
</dbReference>
<dbReference type="Pfam" id="PF07624">
    <property type="entry name" value="PSD2"/>
    <property type="match status" value="1"/>
</dbReference>
<evidence type="ECO:0000259" key="6">
    <source>
        <dbReference type="Pfam" id="PF07637"/>
    </source>
</evidence>
<evidence type="ECO:0000259" key="2">
    <source>
        <dbReference type="Pfam" id="PF07626"/>
    </source>
</evidence>
<dbReference type="Proteomes" id="UP001430306">
    <property type="component" value="Unassembled WGS sequence"/>
</dbReference>
<proteinExistence type="predicted"/>
<protein>
    <submittedName>
        <fullName evidence="7">DUF1592 domain-containing protein</fullName>
    </submittedName>
</protein>
<dbReference type="Pfam" id="PF07626">
    <property type="entry name" value="PSD3"/>
    <property type="match status" value="1"/>
</dbReference>
<dbReference type="Pfam" id="PF07637">
    <property type="entry name" value="PSD5"/>
    <property type="match status" value="1"/>
</dbReference>
<sequence length="853" mass="95821">MNRQRDSIVPFLIFASLFAALPNVPVLGEDTTRMSPKHWSMIENHCLDCHDSATQEANIDLERLSLNVAEDVATAERWQKVMGALNSGEMPPEDAEPIPAQQKLEFLDVLSQRMVTARRKLSDTGGDIAMRRLNRREYANTIEDLLGVRPDTSTLPDDQATAGFDTDGASLFLSSNQIEQYLSLAQQSLRLTLKANPPKPAKTIRIEPEETYTPHYTASAERMRDTGKRARAFLAQTEKPASEFGLLDAYQAKKQKHQEWLPLMEDYLSRPETQTGITLIMTIKEGGYTKVKLPVFHPGAEGRYQIRVRAGNYPDADPRLHYLEFSQGVGTARTRLGWRKVNAPLDAPEIIEFTVDHRPGDKQQVWIHQRSHQDRGDKNLATQHMWQNGIGTPPGIWIDWVEVVGPFPSTQTDAMQSCRDAILLERPDSISEQNHAREIISRFAHRAFRGSPVSEDYQEQLLQHFVRARKNGETFLDALIQPLSIVLASPSFLYHVEKTEAASERLSAHELAVRLSYLLWSRPPDATLLDAANSGSLLNPIGLHEQTERMLGDSKSKNFVESFVHQWLQVERLDMFQFNGAEFPSFDNAVRENARQELFQTFRHLLDEDLSLGKFLKSDFVVINDLLADYYGIDGVNGHHFRAVSVPTDSLRGGLLGTAAVLAMGSDGQRSSPVERGAWVLRHLLNDPPPPAPPNVPQLSRLAGETYSARDLALAHQEEPQCASCHRKIDPIGFGLEHFDATGQWRDQELIGLGKRKYGKFQKHVAFEIDAHGKLPGGETFAGYHQLRDAIAQHEDDFARGFAESLIAYGLGRPFGFADEELADQICASAKRSQHTIRAFIHALVQSDTFQNR</sequence>
<dbReference type="InterPro" id="IPR011429">
    <property type="entry name" value="Cyt_c_Planctomycete-type"/>
</dbReference>
<feature type="domain" description="DUF1587" evidence="2">
    <location>
        <begin position="131"/>
        <end position="189"/>
    </location>
</feature>
<gene>
    <name evidence="7" type="ORF">LOC71_07320</name>
</gene>
<feature type="domain" description="DUF1595" evidence="6">
    <location>
        <begin position="436"/>
        <end position="497"/>
    </location>
</feature>
<comment type="caution">
    <text evidence="7">The sequence shown here is derived from an EMBL/GenBank/DDBJ whole genome shotgun (WGS) entry which is preliminary data.</text>
</comment>
<feature type="domain" description="DUF1585" evidence="1">
    <location>
        <begin position="778"/>
        <end position="850"/>
    </location>
</feature>
<dbReference type="InterPro" id="IPR013042">
    <property type="entry name" value="DUF1592"/>
</dbReference>
<feature type="domain" description="DUF1588" evidence="3">
    <location>
        <begin position="652"/>
        <end position="749"/>
    </location>
</feature>
<name>A0ABS8NEV3_9BACT</name>
<feature type="domain" description="Cytochrome C Planctomycete-type" evidence="5">
    <location>
        <begin position="46"/>
        <end position="94"/>
    </location>
</feature>
<feature type="domain" description="DUF1592" evidence="4">
    <location>
        <begin position="506"/>
        <end position="633"/>
    </location>
</feature>
<dbReference type="InterPro" id="IPR013036">
    <property type="entry name" value="DUF1587"/>
</dbReference>
<organism evidence="7 8">
    <name type="scientific">Rhodopirellula halodulae</name>
    <dbReference type="NCBI Taxonomy" id="2894198"/>
    <lineage>
        <taxon>Bacteria</taxon>
        <taxon>Pseudomonadati</taxon>
        <taxon>Planctomycetota</taxon>
        <taxon>Planctomycetia</taxon>
        <taxon>Pirellulales</taxon>
        <taxon>Pirellulaceae</taxon>
        <taxon>Rhodopirellula</taxon>
    </lineage>
</organism>
<evidence type="ECO:0000313" key="7">
    <source>
        <dbReference type="EMBL" id="MCC9642080.1"/>
    </source>
</evidence>
<evidence type="ECO:0000259" key="5">
    <source>
        <dbReference type="Pfam" id="PF07635"/>
    </source>
</evidence>
<accession>A0ABS8NEV3</accession>
<keyword evidence="8" id="KW-1185">Reference proteome</keyword>
<evidence type="ECO:0000259" key="3">
    <source>
        <dbReference type="Pfam" id="PF07627"/>
    </source>
</evidence>
<evidence type="ECO:0000259" key="1">
    <source>
        <dbReference type="Pfam" id="PF07624"/>
    </source>
</evidence>
<dbReference type="Pfam" id="PF07635">
    <property type="entry name" value="PSCyt1"/>
    <property type="match status" value="1"/>
</dbReference>
<evidence type="ECO:0000313" key="8">
    <source>
        <dbReference type="Proteomes" id="UP001430306"/>
    </source>
</evidence>
<reference evidence="7" key="1">
    <citation type="submission" date="2021-11" db="EMBL/GenBank/DDBJ databases">
        <title>Genome sequence.</title>
        <authorList>
            <person name="Sun Q."/>
        </authorList>
    </citation>
    <scope>NUCLEOTIDE SEQUENCE</scope>
    <source>
        <strain evidence="7">JC740</strain>
    </source>
</reference>
<dbReference type="Pfam" id="PF07627">
    <property type="entry name" value="PSCyt3"/>
    <property type="match status" value="1"/>
</dbReference>
<dbReference type="InterPro" id="IPR013039">
    <property type="entry name" value="DUF1588"/>
</dbReference>